<name>A0ABS7CZ83_9BACT</name>
<keyword evidence="2" id="KW-1185">Reference proteome</keyword>
<organism evidence="1 2">
    <name type="scientific">Pontibacter aydingkolensis</name>
    <dbReference type="NCBI Taxonomy" id="1911536"/>
    <lineage>
        <taxon>Bacteria</taxon>
        <taxon>Pseudomonadati</taxon>
        <taxon>Bacteroidota</taxon>
        <taxon>Cytophagia</taxon>
        <taxon>Cytophagales</taxon>
        <taxon>Hymenobacteraceae</taxon>
        <taxon>Pontibacter</taxon>
    </lineage>
</organism>
<dbReference type="Gene3D" id="3.40.50.150">
    <property type="entry name" value="Vaccinia Virus protein VP39"/>
    <property type="match status" value="1"/>
</dbReference>
<dbReference type="Proteomes" id="UP000813018">
    <property type="component" value="Unassembled WGS sequence"/>
</dbReference>
<dbReference type="RefSeq" id="WP_219879001.1">
    <property type="nucleotide sequence ID" value="NZ_JAHYXK010000027.1"/>
</dbReference>
<evidence type="ECO:0000313" key="1">
    <source>
        <dbReference type="EMBL" id="MBW7469130.1"/>
    </source>
</evidence>
<dbReference type="EMBL" id="JAHYXK010000027">
    <property type="protein sequence ID" value="MBW7469130.1"/>
    <property type="molecule type" value="Genomic_DNA"/>
</dbReference>
<dbReference type="InterPro" id="IPR029063">
    <property type="entry name" value="SAM-dependent_MTases_sf"/>
</dbReference>
<proteinExistence type="predicted"/>
<comment type="caution">
    <text evidence="1">The sequence shown here is derived from an EMBL/GenBank/DDBJ whole genome shotgun (WGS) entry which is preliminary data.</text>
</comment>
<sequence>MLRFNNLKNSTIDVVTLENFLNSNFQDVYDFFVTQKHSEIIKHKADIKRYIALNLNYFKQLDISSSTNLSFISILLDVSERLGFLMEFRILYEHLKNQNYTIGKRLEAASLYLISINTADDYLRSCESICEKLQLAYELEEDNEDRILFTLINYYAQVVNNFGQFNSQAVTALKVKIIEVKNQLENSFLTHPLIHQVLNIELEPDMAPVNTAYHKIQQLLYDFLNHNKIREFLKENFLIESGTYYAELLKYIQPDFHAIRQISVNQYKLINDNSVFYSLQRGVKILTDENQLYAYLNSYGNMHYQKMMSSLESLPQAFFDKEISIIDWACGQGMATISFLDYLNNQGTKQEIRDITLIEPSEIALKRASLHVKMYNESFNVLTVNKDIDSLSSSDFIPNQESVKLHLFSNVLDMEVFQLSNLLELVKNSFNGENYFICASPYVNDLKTERINSFVRYFSNFEGYTLIESISERGCEWYNDWTRVIRVFRANL</sequence>
<gene>
    <name evidence="1" type="ORF">K0O23_18810</name>
</gene>
<evidence type="ECO:0000313" key="2">
    <source>
        <dbReference type="Proteomes" id="UP000813018"/>
    </source>
</evidence>
<accession>A0ABS7CZ83</accession>
<dbReference type="SUPFAM" id="SSF53335">
    <property type="entry name" value="S-adenosyl-L-methionine-dependent methyltransferases"/>
    <property type="match status" value="1"/>
</dbReference>
<protein>
    <recommendedName>
        <fullName evidence="3">Methyltransferase domain-containing protein</fullName>
    </recommendedName>
</protein>
<evidence type="ECO:0008006" key="3">
    <source>
        <dbReference type="Google" id="ProtNLM"/>
    </source>
</evidence>
<reference evidence="1 2" key="1">
    <citation type="journal article" date="2016" name="Int. J. Syst. Evol. Microbiol.">
        <title>Pontibacter aydingkolensis sp. nov., isolated from soil of a salt lake.</title>
        <authorList>
            <person name="Osman G."/>
            <person name="Zhang T."/>
            <person name="Lou K."/>
            <person name="Gao Y."/>
            <person name="Chang W."/>
            <person name="Lin Q."/>
            <person name="Yang H.M."/>
            <person name="Huo X.D."/>
            <person name="Wang N."/>
        </authorList>
    </citation>
    <scope>NUCLEOTIDE SEQUENCE [LARGE SCALE GENOMIC DNA]</scope>
    <source>
        <strain evidence="1 2">KACC 19255</strain>
    </source>
</reference>